<organism evidence="3 4">
    <name type="scientific">Cereibacter sphaeroides</name>
    <name type="common">Rhodobacter sphaeroides</name>
    <dbReference type="NCBI Taxonomy" id="1063"/>
    <lineage>
        <taxon>Bacteria</taxon>
        <taxon>Pseudomonadati</taxon>
        <taxon>Pseudomonadota</taxon>
        <taxon>Alphaproteobacteria</taxon>
        <taxon>Rhodobacterales</taxon>
        <taxon>Paracoccaceae</taxon>
        <taxon>Cereibacter</taxon>
    </lineage>
</organism>
<dbReference type="InterPro" id="IPR050557">
    <property type="entry name" value="RTX_toxin/Mannuronan_C5-epim"/>
</dbReference>
<dbReference type="PRINTS" id="PR00313">
    <property type="entry name" value="CABNDNGRPT"/>
</dbReference>
<dbReference type="InterPro" id="IPR018511">
    <property type="entry name" value="Hemolysin-typ_Ca-bd_CS"/>
</dbReference>
<evidence type="ECO:0000313" key="4">
    <source>
        <dbReference type="Proteomes" id="UP000248975"/>
    </source>
</evidence>
<name>A0A2W5SDA2_CERSP</name>
<comment type="caution">
    <text evidence="3">The sequence shown here is derived from an EMBL/GenBank/DDBJ whole genome shotgun (WGS) entry which is preliminary data.</text>
</comment>
<comment type="subcellular location">
    <subcellularLocation>
        <location evidence="1">Secreted</location>
    </subcellularLocation>
</comment>
<protein>
    <recommendedName>
        <fullName evidence="5">Calcium-binding protein</fullName>
    </recommendedName>
</protein>
<dbReference type="InterPro" id="IPR011049">
    <property type="entry name" value="Serralysin-like_metalloprot_C"/>
</dbReference>
<sequence length="841" mass="84647">MKVWSVTGCRTHRPTIGSGKNRRAVGMLSFQRIGTFLDAPVNFLSGITDILPVQIAGGWRLYTATRPGGGVLSIDVGPGAMALNDIEAMTAVAALPAPARIEVALLGGVQTLLVTGGSAARLGGFVMAVDGAVGAAASVTGSPQGAISALEQVSVGGTTYYFTARLGESSISSSRLLPNGRMEAVTSLPLGPDWQGVDVADMAQVAIGGQTWLLALSTRQDALLSFRVGADGTLAQAATLGSAGGLGIAAPAAIEMVRVAGVDYALIAGAGSSSISVIAVGAGGALSLADHVIDSLDTRFQGVQALTSVTIGDRVFVLAGGGDDGITLFALLPGGRLLLMATALNTEGGVLDNITALAAVADGARIEVFAAGEGTGITRLRIDAGALAPAQTGGAGADRLIGDARGDLLVGGAGNDTLNGGAGADLLMDGPGSDVMTGGSGADIFVLARDGATDTISDFEPGIDRLDLSAWGRIYTLEALEILATGTGATIRFGDELLVLNSASGAPITRDAFTSSDLFGLTHVVGDPVVSGLRIEGTAGNDTLSGGAGDDILVGSAGADRIDGGAGLDFVDYSAARGSMRIDLLAPALNTNLASGDVHIGIEGVIGGMGADNIRGTLGDDILRGGPNVDWLFGRRGSDILDGGVGDDVLLGGLGMDTLNGGANRDRAQYSESLEGLVVDLQFPQTNTGEAAGDVFISIEDLAGSSHDDRLFGDAGANRLFGRDGNDALFGRNGHDYLNGGAGKDTLDGGAGNDTLRGGTHADTFVFNAGADVIEDFRLSDGDMLQIDDTIFGPGWTSGELIATFAHVQDGGVTFDFGFGNSLTLVGIDTLAGLEARLSII</sequence>
<accession>A0A2W5SDA2</accession>
<evidence type="ECO:0000256" key="2">
    <source>
        <dbReference type="ARBA" id="ARBA00022525"/>
    </source>
</evidence>
<dbReference type="Gene3D" id="2.150.10.10">
    <property type="entry name" value="Serralysin-like metalloprotease, C-terminal"/>
    <property type="match status" value="3"/>
</dbReference>
<dbReference type="GO" id="GO:0005615">
    <property type="term" value="C:extracellular space"/>
    <property type="evidence" value="ECO:0007669"/>
    <property type="project" value="InterPro"/>
</dbReference>
<dbReference type="Pfam" id="PF00353">
    <property type="entry name" value="HemolysinCabind"/>
    <property type="match status" value="5"/>
</dbReference>
<dbReference type="InterPro" id="IPR001343">
    <property type="entry name" value="Hemolysn_Ca-bd"/>
</dbReference>
<evidence type="ECO:0000256" key="1">
    <source>
        <dbReference type="ARBA" id="ARBA00004613"/>
    </source>
</evidence>
<dbReference type="AlphaFoldDB" id="A0A2W5SDA2"/>
<reference evidence="3 4" key="1">
    <citation type="submission" date="2017-08" db="EMBL/GenBank/DDBJ databases">
        <title>Infants hospitalized years apart are colonized by the same room-sourced microbial strains.</title>
        <authorList>
            <person name="Brooks B."/>
            <person name="Olm M.R."/>
            <person name="Firek B.A."/>
            <person name="Baker R."/>
            <person name="Thomas B.C."/>
            <person name="Morowitz M.J."/>
            <person name="Banfield J.F."/>
        </authorList>
    </citation>
    <scope>NUCLEOTIDE SEQUENCE [LARGE SCALE GENOMIC DNA]</scope>
    <source>
        <strain evidence="3">S2_003_000_R2_11</strain>
    </source>
</reference>
<dbReference type="PANTHER" id="PTHR38340">
    <property type="entry name" value="S-LAYER PROTEIN"/>
    <property type="match status" value="1"/>
</dbReference>
<gene>
    <name evidence="3" type="ORF">DI533_04485</name>
</gene>
<dbReference type="GO" id="GO:0005509">
    <property type="term" value="F:calcium ion binding"/>
    <property type="evidence" value="ECO:0007669"/>
    <property type="project" value="InterPro"/>
</dbReference>
<proteinExistence type="predicted"/>
<evidence type="ECO:0000313" key="3">
    <source>
        <dbReference type="EMBL" id="PZQ99896.1"/>
    </source>
</evidence>
<dbReference type="Proteomes" id="UP000248975">
    <property type="component" value="Unassembled WGS sequence"/>
</dbReference>
<dbReference type="SUPFAM" id="SSF51120">
    <property type="entry name" value="beta-Roll"/>
    <property type="match status" value="3"/>
</dbReference>
<keyword evidence="2" id="KW-0964">Secreted</keyword>
<dbReference type="EMBL" id="QFQS01000001">
    <property type="protein sequence ID" value="PZQ99896.1"/>
    <property type="molecule type" value="Genomic_DNA"/>
</dbReference>
<evidence type="ECO:0008006" key="5">
    <source>
        <dbReference type="Google" id="ProtNLM"/>
    </source>
</evidence>
<dbReference type="PROSITE" id="PS00330">
    <property type="entry name" value="HEMOLYSIN_CALCIUM"/>
    <property type="match status" value="6"/>
</dbReference>
<dbReference type="PANTHER" id="PTHR38340:SF1">
    <property type="entry name" value="S-LAYER PROTEIN"/>
    <property type="match status" value="1"/>
</dbReference>